<dbReference type="Proteomes" id="UP000266673">
    <property type="component" value="Unassembled WGS sequence"/>
</dbReference>
<dbReference type="OrthoDB" id="10418421at2759"/>
<dbReference type="EMBL" id="QKWP01000028">
    <property type="protein sequence ID" value="RIB29839.1"/>
    <property type="molecule type" value="Genomic_DNA"/>
</dbReference>
<organism evidence="1 2">
    <name type="scientific">Gigaspora rosea</name>
    <dbReference type="NCBI Taxonomy" id="44941"/>
    <lineage>
        <taxon>Eukaryota</taxon>
        <taxon>Fungi</taxon>
        <taxon>Fungi incertae sedis</taxon>
        <taxon>Mucoromycota</taxon>
        <taxon>Glomeromycotina</taxon>
        <taxon>Glomeromycetes</taxon>
        <taxon>Diversisporales</taxon>
        <taxon>Gigasporaceae</taxon>
        <taxon>Gigaspora</taxon>
    </lineage>
</organism>
<dbReference type="AlphaFoldDB" id="A0A397W8Y5"/>
<comment type="caution">
    <text evidence="1">The sequence shown here is derived from an EMBL/GenBank/DDBJ whole genome shotgun (WGS) entry which is preliminary data.</text>
</comment>
<evidence type="ECO:0000313" key="1">
    <source>
        <dbReference type="EMBL" id="RIB29839.1"/>
    </source>
</evidence>
<protein>
    <submittedName>
        <fullName evidence="1">Uncharacterized protein</fullName>
    </submittedName>
</protein>
<evidence type="ECO:0000313" key="2">
    <source>
        <dbReference type="Proteomes" id="UP000266673"/>
    </source>
</evidence>
<gene>
    <name evidence="1" type="ORF">C2G38_2154343</name>
</gene>
<name>A0A397W8Y5_9GLOM</name>
<reference evidence="1 2" key="1">
    <citation type="submission" date="2018-06" db="EMBL/GenBank/DDBJ databases">
        <title>Comparative genomics reveals the genomic features of Rhizophagus irregularis, R. cerebriforme, R. diaphanum and Gigaspora rosea, and their symbiotic lifestyle signature.</title>
        <authorList>
            <person name="Morin E."/>
            <person name="San Clemente H."/>
            <person name="Chen E.C.H."/>
            <person name="De La Providencia I."/>
            <person name="Hainaut M."/>
            <person name="Kuo A."/>
            <person name="Kohler A."/>
            <person name="Murat C."/>
            <person name="Tang N."/>
            <person name="Roy S."/>
            <person name="Loubradou J."/>
            <person name="Henrissat B."/>
            <person name="Grigoriev I.V."/>
            <person name="Corradi N."/>
            <person name="Roux C."/>
            <person name="Martin F.M."/>
        </authorList>
    </citation>
    <scope>NUCLEOTIDE SEQUENCE [LARGE SCALE GENOMIC DNA]</scope>
    <source>
        <strain evidence="1 2">DAOM 194757</strain>
    </source>
</reference>
<accession>A0A397W8Y5</accession>
<sequence length="60" mass="6419">MGCAVGGELLSLLVKIHHCASIVCDEIHHWCRPWDFAINVTIASSSEALQMVELVIGASG</sequence>
<keyword evidence="2" id="KW-1185">Reference proteome</keyword>
<proteinExistence type="predicted"/>